<dbReference type="Pfam" id="PF00155">
    <property type="entry name" value="Aminotran_1_2"/>
    <property type="match status" value="1"/>
</dbReference>
<evidence type="ECO:0000259" key="5">
    <source>
        <dbReference type="Pfam" id="PF00155"/>
    </source>
</evidence>
<dbReference type="GO" id="GO:0009042">
    <property type="term" value="F:valine-pyruvate transaminase activity"/>
    <property type="evidence" value="ECO:0007669"/>
    <property type="project" value="TreeGrafter"/>
</dbReference>
<comment type="cofactor">
    <cofactor evidence="1">
        <name>pyridoxal 5'-phosphate</name>
        <dbReference type="ChEBI" id="CHEBI:597326"/>
    </cofactor>
</comment>
<dbReference type="AlphaFoldDB" id="A0A1T4KWR6"/>
<reference evidence="6 7" key="1">
    <citation type="submission" date="2017-02" db="EMBL/GenBank/DDBJ databases">
        <authorList>
            <person name="Peterson S.W."/>
        </authorList>
    </citation>
    <scope>NUCLEOTIDE SEQUENCE [LARGE SCALE GENOMIC DNA]</scope>
    <source>
        <strain evidence="6 7">ATCC BAA-909</strain>
    </source>
</reference>
<dbReference type="InterPro" id="IPR015421">
    <property type="entry name" value="PyrdxlP-dep_Trfase_major"/>
</dbReference>
<dbReference type="GeneID" id="303366633"/>
<dbReference type="RefSeq" id="WP_078930107.1">
    <property type="nucleotide sequence ID" value="NZ_FUXC01000001.1"/>
</dbReference>
<keyword evidence="6" id="KW-0670">Pyruvate</keyword>
<feature type="domain" description="Aminotransferase class I/classII large" evidence="5">
    <location>
        <begin position="70"/>
        <end position="422"/>
    </location>
</feature>
<dbReference type="GO" id="GO:0005829">
    <property type="term" value="C:cytosol"/>
    <property type="evidence" value="ECO:0007669"/>
    <property type="project" value="TreeGrafter"/>
</dbReference>
<dbReference type="InterPro" id="IPR004839">
    <property type="entry name" value="Aminotransferase_I/II_large"/>
</dbReference>
<dbReference type="InterPro" id="IPR050859">
    <property type="entry name" value="Class-I_PLP-dep_aminotransf"/>
</dbReference>
<dbReference type="PANTHER" id="PTHR42790:SF4">
    <property type="entry name" value="VALINE--PYRUVATE AMINOTRANSFERASE"/>
    <property type="match status" value="1"/>
</dbReference>
<dbReference type="SUPFAM" id="SSF53383">
    <property type="entry name" value="PLP-dependent transferases"/>
    <property type="match status" value="1"/>
</dbReference>
<keyword evidence="3 6" id="KW-0808">Transferase</keyword>
<evidence type="ECO:0000313" key="7">
    <source>
        <dbReference type="Proteomes" id="UP000190395"/>
    </source>
</evidence>
<keyword evidence="7" id="KW-1185">Reference proteome</keyword>
<evidence type="ECO:0000313" key="6">
    <source>
        <dbReference type="EMBL" id="SJZ46810.1"/>
    </source>
</evidence>
<gene>
    <name evidence="6" type="ORF">SAMN02745152_00358</name>
</gene>
<keyword evidence="2 6" id="KW-0032">Aminotransferase</keyword>
<evidence type="ECO:0000256" key="3">
    <source>
        <dbReference type="ARBA" id="ARBA00022679"/>
    </source>
</evidence>
<dbReference type="Proteomes" id="UP000190395">
    <property type="component" value="Unassembled WGS sequence"/>
</dbReference>
<dbReference type="CDD" id="cd00609">
    <property type="entry name" value="AAT_like"/>
    <property type="match status" value="1"/>
</dbReference>
<dbReference type="OrthoDB" id="5889947at2"/>
<protein>
    <submittedName>
        <fullName evidence="6">Valine-pyruvate aminotransferase apoenzyme</fullName>
    </submittedName>
</protein>
<evidence type="ECO:0000256" key="1">
    <source>
        <dbReference type="ARBA" id="ARBA00001933"/>
    </source>
</evidence>
<dbReference type="EMBL" id="FUXC01000001">
    <property type="protein sequence ID" value="SJZ46810.1"/>
    <property type="molecule type" value="Genomic_DNA"/>
</dbReference>
<accession>A0A1T4KWR6</accession>
<organism evidence="6 7">
    <name type="scientific">Treponema berlinense</name>
    <dbReference type="NCBI Taxonomy" id="225004"/>
    <lineage>
        <taxon>Bacteria</taxon>
        <taxon>Pseudomonadati</taxon>
        <taxon>Spirochaetota</taxon>
        <taxon>Spirochaetia</taxon>
        <taxon>Spirochaetales</taxon>
        <taxon>Treponemataceae</taxon>
        <taxon>Treponema</taxon>
    </lineage>
</organism>
<proteinExistence type="predicted"/>
<dbReference type="PANTHER" id="PTHR42790">
    <property type="entry name" value="AMINOTRANSFERASE"/>
    <property type="match status" value="1"/>
</dbReference>
<sequence length="432" mass="48281">MNFSDFGKKLCSQSGILQLMDDIGRPLPKNVKPYRLGGGNPAMIPEISAMYRQEMQKIMDNGDEFEKLIGLYDSPQGRMSFIETVAEYLSKTYGWKIGPENVAISNGSQSACFYLFNLLAGTFSSEGSKNRKKIVFPLAPEYIGYADQGIEKEMFVSIPSTWKEEADHTFKYHVNFELLEEYMKKNSQIGAICVTRPTNPSGNVLTDSEITRLSKIARQYSIPLIIDNAYGLPWPNIIFTSDASPYYDDNVILSMSLSKIGLPSLRTGIIIAPAEIVTAIGNMNAIAALASGSFGQALAENLIKTGALVEKAKNFVRPYYENKAKKAVQAFHKYFAGTDYAVHKSEGSIFQWLLLKGLSIPTMQFYSELKKKGVIVVPGEYFFFGDDTEHGLPPVCEHPHFNKCLRINYAGDEEEVDEGIRIIAKTYRKFSK</sequence>
<dbReference type="NCBIfam" id="NF006964">
    <property type="entry name" value="PRK09440.1-2"/>
    <property type="match status" value="1"/>
</dbReference>
<dbReference type="Gene3D" id="3.40.640.10">
    <property type="entry name" value="Type I PLP-dependent aspartate aminotransferase-like (Major domain)"/>
    <property type="match status" value="1"/>
</dbReference>
<dbReference type="STRING" id="225004.SAMN02745152_00358"/>
<dbReference type="InterPro" id="IPR015424">
    <property type="entry name" value="PyrdxlP-dep_Trfase"/>
</dbReference>
<keyword evidence="4" id="KW-0663">Pyridoxal phosphate</keyword>
<dbReference type="GO" id="GO:1901605">
    <property type="term" value="P:alpha-amino acid metabolic process"/>
    <property type="evidence" value="ECO:0007669"/>
    <property type="project" value="TreeGrafter"/>
</dbReference>
<dbReference type="GO" id="GO:0030170">
    <property type="term" value="F:pyridoxal phosphate binding"/>
    <property type="evidence" value="ECO:0007669"/>
    <property type="project" value="InterPro"/>
</dbReference>
<evidence type="ECO:0000256" key="2">
    <source>
        <dbReference type="ARBA" id="ARBA00022576"/>
    </source>
</evidence>
<name>A0A1T4KWR6_9SPIR</name>
<evidence type="ECO:0000256" key="4">
    <source>
        <dbReference type="ARBA" id="ARBA00022898"/>
    </source>
</evidence>